<name>A0A9P4HAA7_9PLEO</name>
<dbReference type="AlphaFoldDB" id="A0A9P4HAA7"/>
<proteinExistence type="predicted"/>
<gene>
    <name evidence="3" type="ORF">EK21DRAFT_16671</name>
</gene>
<evidence type="ECO:0000259" key="2">
    <source>
        <dbReference type="Pfam" id="PF26640"/>
    </source>
</evidence>
<feature type="domain" description="Heterokaryon incompatibility" evidence="1">
    <location>
        <begin position="25"/>
        <end position="111"/>
    </location>
</feature>
<comment type="caution">
    <text evidence="3">The sequence shown here is derived from an EMBL/GenBank/DDBJ whole genome shotgun (WGS) entry which is preliminary data.</text>
</comment>
<evidence type="ECO:0000313" key="4">
    <source>
        <dbReference type="Proteomes" id="UP000799777"/>
    </source>
</evidence>
<dbReference type="InterPro" id="IPR058525">
    <property type="entry name" value="DUF8212"/>
</dbReference>
<keyword evidence="4" id="KW-1185">Reference proteome</keyword>
<dbReference type="Proteomes" id="UP000799777">
    <property type="component" value="Unassembled WGS sequence"/>
</dbReference>
<organism evidence="3 4">
    <name type="scientific">Setomelanomma holmii</name>
    <dbReference type="NCBI Taxonomy" id="210430"/>
    <lineage>
        <taxon>Eukaryota</taxon>
        <taxon>Fungi</taxon>
        <taxon>Dikarya</taxon>
        <taxon>Ascomycota</taxon>
        <taxon>Pezizomycotina</taxon>
        <taxon>Dothideomycetes</taxon>
        <taxon>Pleosporomycetidae</taxon>
        <taxon>Pleosporales</taxon>
        <taxon>Pleosporineae</taxon>
        <taxon>Phaeosphaeriaceae</taxon>
        <taxon>Setomelanomma</taxon>
    </lineage>
</organism>
<dbReference type="PANTHER" id="PTHR10622">
    <property type="entry name" value="HET DOMAIN-CONTAINING PROTEIN"/>
    <property type="match status" value="1"/>
</dbReference>
<reference evidence="3" key="1">
    <citation type="journal article" date="2020" name="Stud. Mycol.">
        <title>101 Dothideomycetes genomes: a test case for predicting lifestyles and emergence of pathogens.</title>
        <authorList>
            <person name="Haridas S."/>
            <person name="Albert R."/>
            <person name="Binder M."/>
            <person name="Bloem J."/>
            <person name="Labutti K."/>
            <person name="Salamov A."/>
            <person name="Andreopoulos B."/>
            <person name="Baker S."/>
            <person name="Barry K."/>
            <person name="Bills G."/>
            <person name="Bluhm B."/>
            <person name="Cannon C."/>
            <person name="Castanera R."/>
            <person name="Culley D."/>
            <person name="Daum C."/>
            <person name="Ezra D."/>
            <person name="Gonzalez J."/>
            <person name="Henrissat B."/>
            <person name="Kuo A."/>
            <person name="Liang C."/>
            <person name="Lipzen A."/>
            <person name="Lutzoni F."/>
            <person name="Magnuson J."/>
            <person name="Mondo S."/>
            <person name="Nolan M."/>
            <person name="Ohm R."/>
            <person name="Pangilinan J."/>
            <person name="Park H.-J."/>
            <person name="Ramirez L."/>
            <person name="Alfaro M."/>
            <person name="Sun H."/>
            <person name="Tritt A."/>
            <person name="Yoshinaga Y."/>
            <person name="Zwiers L.-H."/>
            <person name="Turgeon B."/>
            <person name="Goodwin S."/>
            <person name="Spatafora J."/>
            <person name="Crous P."/>
            <person name="Grigoriev I."/>
        </authorList>
    </citation>
    <scope>NUCLEOTIDE SEQUENCE</scope>
    <source>
        <strain evidence="3">CBS 110217</strain>
    </source>
</reference>
<dbReference type="OrthoDB" id="20872at2759"/>
<evidence type="ECO:0000313" key="3">
    <source>
        <dbReference type="EMBL" id="KAF2029945.1"/>
    </source>
</evidence>
<dbReference type="InterPro" id="IPR010730">
    <property type="entry name" value="HET"/>
</dbReference>
<feature type="non-terminal residue" evidence="3">
    <location>
        <position position="335"/>
    </location>
</feature>
<feature type="domain" description="DUF8212" evidence="2">
    <location>
        <begin position="225"/>
        <end position="257"/>
    </location>
</feature>
<dbReference type="EMBL" id="ML978195">
    <property type="protein sequence ID" value="KAF2029945.1"/>
    <property type="molecule type" value="Genomic_DNA"/>
</dbReference>
<dbReference type="Pfam" id="PF06985">
    <property type="entry name" value="HET"/>
    <property type="match status" value="1"/>
</dbReference>
<dbReference type="PANTHER" id="PTHR10622:SF10">
    <property type="entry name" value="HET DOMAIN-CONTAINING PROTEIN"/>
    <property type="match status" value="1"/>
</dbReference>
<dbReference type="Pfam" id="PF26640">
    <property type="entry name" value="DUF8212"/>
    <property type="match status" value="1"/>
</dbReference>
<protein>
    <submittedName>
        <fullName evidence="3">HET-domain-containing protein</fullName>
    </submittedName>
</protein>
<sequence>MRLLQLKDDDDVDLVEFIGRDTPPYAILSHTWGPSKEEVTYREVLRGTGKSKAGYRKILNCGKQALKKELKYFWVDTCCIDKTSSTELSEAINSMFRWYREAAICFAYLDDVSPGISVSSWSTTTVRWLSRGWTLQELVASRNLDFFACDWTLLGTKADYSEALSAITGIHAPALVDQSITSFSIAQRMSWAARRVTTRPEDIAYCLLGLFGVNMPLLYGEGTIKAFTRLQEEIMKDSDDQSLFAWSRPWERPTTDPTVLFWPRGLLAIYPAEFDGSGDIVSMPSLTRINPFSMTNAGLRITFPMTTVDPHKVALLNCHTHTDPTRLVTIHLTQL</sequence>
<accession>A0A9P4HAA7</accession>
<evidence type="ECO:0000259" key="1">
    <source>
        <dbReference type="Pfam" id="PF06985"/>
    </source>
</evidence>